<dbReference type="EMBL" id="BKCJ010007408">
    <property type="protein sequence ID" value="GEU77112.1"/>
    <property type="molecule type" value="Genomic_DNA"/>
</dbReference>
<reference evidence="1" key="1">
    <citation type="journal article" date="2019" name="Sci. Rep.">
        <title>Draft genome of Tanacetum cinerariifolium, the natural source of mosquito coil.</title>
        <authorList>
            <person name="Yamashiro T."/>
            <person name="Shiraishi A."/>
            <person name="Satake H."/>
            <person name="Nakayama K."/>
        </authorList>
    </citation>
    <scope>NUCLEOTIDE SEQUENCE</scope>
</reference>
<gene>
    <name evidence="1" type="ORF">Tci_049090</name>
</gene>
<name>A0A6L2MWF2_TANCI</name>
<accession>A0A6L2MWF2</accession>
<organism evidence="1">
    <name type="scientific">Tanacetum cinerariifolium</name>
    <name type="common">Dalmatian daisy</name>
    <name type="synonym">Chrysanthemum cinerariifolium</name>
    <dbReference type="NCBI Taxonomy" id="118510"/>
    <lineage>
        <taxon>Eukaryota</taxon>
        <taxon>Viridiplantae</taxon>
        <taxon>Streptophyta</taxon>
        <taxon>Embryophyta</taxon>
        <taxon>Tracheophyta</taxon>
        <taxon>Spermatophyta</taxon>
        <taxon>Magnoliopsida</taxon>
        <taxon>eudicotyledons</taxon>
        <taxon>Gunneridae</taxon>
        <taxon>Pentapetalae</taxon>
        <taxon>asterids</taxon>
        <taxon>campanulids</taxon>
        <taxon>Asterales</taxon>
        <taxon>Asteraceae</taxon>
        <taxon>Asteroideae</taxon>
        <taxon>Anthemideae</taxon>
        <taxon>Anthemidinae</taxon>
        <taxon>Tanacetum</taxon>
    </lineage>
</organism>
<protein>
    <submittedName>
        <fullName evidence="1">Uncharacterized protein</fullName>
    </submittedName>
</protein>
<comment type="caution">
    <text evidence="1">The sequence shown here is derived from an EMBL/GenBank/DDBJ whole genome shotgun (WGS) entry which is preliminary data.</text>
</comment>
<proteinExistence type="predicted"/>
<evidence type="ECO:0000313" key="1">
    <source>
        <dbReference type="EMBL" id="GEU77112.1"/>
    </source>
</evidence>
<sequence length="96" mass="11024">MKRSFVQHSQRQCRDLRYDIYFYRQHGCFCSMSAAGWPYNVRWHHRYVGTPGLLVDGVGAHNMAPLGNRIQNNLVDNNLPPHAGSSVHHCTQIHVP</sequence>
<dbReference type="AlphaFoldDB" id="A0A6L2MWF2"/>